<accession>M5ABU9</accession>
<dbReference type="EMBL" id="AB711120">
    <property type="protein sequence ID" value="BAM99099.1"/>
    <property type="molecule type" value="Genomic_DNA"/>
</dbReference>
<dbReference type="KEGG" id="vg:15042040"/>
<dbReference type="RefSeq" id="YP_007678045.1">
    <property type="nucleotide sequence ID" value="NC_020883.1"/>
</dbReference>
<dbReference type="Proteomes" id="UP000011861">
    <property type="component" value="Segment"/>
</dbReference>
<sequence length="364" mass="42713">MSYAEDKGLTVEVYKKMKLEGKTDKEIAEAFGIGETSVYIWKKENSLLPEGLDRTPLEERGITVDKYKQMKKQFISDQDIAKKYNCTQKAIYKWKVKHGLRNFTFNDLLSDLTPEQYKEYRKQSMLDREIAEKHGVSITYLYKWKVKHGLNKKTAKKIPLNEKKLTPHFYKNLKDKGFTDKEIAGKLKCALSTLTNWKKKNGLIGVQASINKTESFTVDEYREYKKRKLSDVQIAEKFGVKVTTLRNWKRRMGLQLYYGIHQKITPEEYIKFKTEMNMTDRKIAEKIKVSNATLTAWKREHNLSKYRLPSKIGRDLNITKEEYEAYREEGFTNTDIAELIVECSVNKLYALRKKWESEDRGAAS</sequence>
<dbReference type="OrthoDB" id="2867at10239"/>
<keyword evidence="2" id="KW-1185">Reference proteome</keyword>
<evidence type="ECO:0000313" key="2">
    <source>
        <dbReference type="Proteomes" id="UP000011861"/>
    </source>
</evidence>
<reference evidence="1 2" key="1">
    <citation type="journal article" date="2013" name="Virus Genes">
        <title>Complete nucleotide sequence of Bacillus subtilis (natto) bacteriophage PM1, a phage associated with disruption of food production.</title>
        <authorList>
            <person name="Umene K."/>
            <person name="Shiraishi A."/>
        </authorList>
    </citation>
    <scope>NUCLEOTIDE SEQUENCE [LARGE SCALE GENOMIC DNA]</scope>
    <source>
        <strain evidence="1">PM1</strain>
    </source>
</reference>
<name>M5ABU9_9CAUD</name>
<proteinExistence type="predicted"/>
<evidence type="ECO:0000313" key="1">
    <source>
        <dbReference type="EMBL" id="BAM99099.1"/>
    </source>
</evidence>
<organism evidence="1 2">
    <name type="scientific">Bacillus phage PM1</name>
    <dbReference type="NCBI Taxonomy" id="547228"/>
    <lineage>
        <taxon>Viruses</taxon>
        <taxon>Duplodnaviria</taxon>
        <taxon>Heunggongvirae</taxon>
        <taxon>Uroviricota</taxon>
        <taxon>Caudoviricetes</taxon>
        <taxon>Pemunavirus</taxon>
        <taxon>Pemunavirus PM1</taxon>
    </lineage>
</organism>
<dbReference type="GeneID" id="15042040"/>
<protein>
    <submittedName>
        <fullName evidence="1">Uncharacterized protein</fullName>
    </submittedName>
</protein>